<feature type="transmembrane region" description="Helical" evidence="1">
    <location>
        <begin position="20"/>
        <end position="48"/>
    </location>
</feature>
<feature type="transmembrane region" description="Helical" evidence="1">
    <location>
        <begin position="69"/>
        <end position="94"/>
    </location>
</feature>
<name>A0A0F4L0R4_9BIFI</name>
<gene>
    <name evidence="2" type="ORF">JF69_01320</name>
</gene>
<feature type="transmembrane region" description="Helical" evidence="1">
    <location>
        <begin position="100"/>
        <end position="122"/>
    </location>
</feature>
<dbReference type="EMBL" id="JWME01000004">
    <property type="protein sequence ID" value="KJY52442.1"/>
    <property type="molecule type" value="Genomic_DNA"/>
</dbReference>
<keyword evidence="1" id="KW-0812">Transmembrane</keyword>
<protein>
    <recommendedName>
        <fullName evidence="4">DUF624 domain-containing protein</fullName>
    </recommendedName>
</protein>
<proteinExistence type="predicted"/>
<evidence type="ECO:0000313" key="3">
    <source>
        <dbReference type="Proteomes" id="UP000033648"/>
    </source>
</evidence>
<comment type="caution">
    <text evidence="2">The sequence shown here is derived from an EMBL/GenBank/DDBJ whole genome shotgun (WGS) entry which is preliminary data.</text>
</comment>
<dbReference type="Pfam" id="PF04854">
    <property type="entry name" value="DUF624"/>
    <property type="match status" value="1"/>
</dbReference>
<dbReference type="AlphaFoldDB" id="A0A0F4L0R4"/>
<dbReference type="Proteomes" id="UP000033648">
    <property type="component" value="Unassembled WGS sequence"/>
</dbReference>
<dbReference type="PATRIC" id="fig|1684.4.peg.145"/>
<keyword evidence="1" id="KW-0472">Membrane</keyword>
<dbReference type="OrthoDB" id="7948871at2"/>
<sequence>MHFLSPESAFMRGLSTVIDAVWITILMIVASLPAITAGSALVAANYAARRSLAGIGHVTRDFFAAFKSNFMQATILWLILGIPGAALIVLWIVVRSWALLAPQLIATCFWIISFEWVWWLQARFANSLAGTLKNSLIFGLTKWPYTVLIVMLDCLIFVLLFASMAVMPRGLFLLALVAPGGLVMVKSAILNYAMRSYVA</sequence>
<feature type="transmembrane region" description="Helical" evidence="1">
    <location>
        <begin position="143"/>
        <end position="165"/>
    </location>
</feature>
<keyword evidence="1" id="KW-1133">Transmembrane helix</keyword>
<evidence type="ECO:0008006" key="4">
    <source>
        <dbReference type="Google" id="ProtNLM"/>
    </source>
</evidence>
<evidence type="ECO:0000313" key="2">
    <source>
        <dbReference type="EMBL" id="KJY52442.1"/>
    </source>
</evidence>
<reference evidence="2 3" key="1">
    <citation type="submission" date="2014-12" db="EMBL/GenBank/DDBJ databases">
        <title>Comparative genomics of the lactic acid bacteria isolated from the honey bee gut.</title>
        <authorList>
            <person name="Ellegaard K.M."/>
            <person name="Tamarit D."/>
            <person name="Javelind E."/>
            <person name="Olofsson T."/>
            <person name="Andersson S.G."/>
            <person name="Vasquez A."/>
        </authorList>
    </citation>
    <scope>NUCLEOTIDE SEQUENCE [LARGE SCALE GENOMIC DNA]</scope>
    <source>
        <strain evidence="2 3">Bin2</strain>
    </source>
</reference>
<dbReference type="InterPro" id="IPR006938">
    <property type="entry name" value="DUF624"/>
</dbReference>
<accession>A0A0F4L0R4</accession>
<feature type="transmembrane region" description="Helical" evidence="1">
    <location>
        <begin position="171"/>
        <end position="193"/>
    </location>
</feature>
<organism evidence="2 3">
    <name type="scientific">Bifidobacterium asteroides</name>
    <dbReference type="NCBI Taxonomy" id="1684"/>
    <lineage>
        <taxon>Bacteria</taxon>
        <taxon>Bacillati</taxon>
        <taxon>Actinomycetota</taxon>
        <taxon>Actinomycetes</taxon>
        <taxon>Bifidobacteriales</taxon>
        <taxon>Bifidobacteriaceae</taxon>
        <taxon>Bifidobacterium</taxon>
    </lineage>
</organism>
<evidence type="ECO:0000256" key="1">
    <source>
        <dbReference type="SAM" id="Phobius"/>
    </source>
</evidence>